<reference evidence="2 3" key="1">
    <citation type="submission" date="2008-07" db="EMBL/GenBank/DDBJ databases">
        <authorList>
            <person name="El-Sayed N."/>
            <person name="Caler E."/>
            <person name="Inman J."/>
            <person name="Amedeo P."/>
            <person name="Hass B."/>
            <person name="Wortman J."/>
        </authorList>
    </citation>
    <scope>NUCLEOTIDE SEQUENCE [LARGE SCALE GENOMIC DNA]</scope>
    <source>
        <strain evidence="3">ATCC 50983 / TXsc</strain>
    </source>
</reference>
<dbReference type="GO" id="GO:0015074">
    <property type="term" value="P:DNA integration"/>
    <property type="evidence" value="ECO:0007669"/>
    <property type="project" value="InterPro"/>
</dbReference>
<dbReference type="Pfam" id="PF17921">
    <property type="entry name" value="Integrase_H2C2"/>
    <property type="match status" value="1"/>
</dbReference>
<dbReference type="GO" id="GO:0003676">
    <property type="term" value="F:nucleic acid binding"/>
    <property type="evidence" value="ECO:0007669"/>
    <property type="project" value="InterPro"/>
</dbReference>
<dbReference type="InParanoid" id="C5LP72"/>
<proteinExistence type="predicted"/>
<dbReference type="Gene3D" id="3.30.420.10">
    <property type="entry name" value="Ribonuclease H-like superfamily/Ribonuclease H"/>
    <property type="match status" value="1"/>
</dbReference>
<dbReference type="PANTHER" id="PTHR37984:SF5">
    <property type="entry name" value="PROTEIN NYNRIN-LIKE"/>
    <property type="match status" value="1"/>
</dbReference>
<sequence>MVAPYPDAWDIPEDVEKLVIPSEYQLTFLRYFHIQPDSAHRGREATLSSVGRSFWWSNMAKSVKSFCKHCLGCQLRKSSHDPLVGRLRTSIYTKPFSAIGVDLIEMPPGESDVEGHPYHFIFHAVCLFSNYVITRPLRSKSMMDVAKCLFNEVICHHGYFGTIRSDRGKEFCNSLLDELYKFGNVEVQRTSSLRAQFNGQCERAHRFPMDALAILCSGREDRWPHFLQPVTFAHNTNPGNGRLFSPYFITHGGRNPPTLPDLLLKSGSDSSCEPSDLEIDSMAVDMVESMKTAHVCVRLALLDARLKAKNKYDKNRSVPDFVEGDFVGLRAPPRRSKLSLKWRGPYIVSDPCNNTVLLKSVPHGPPTTGTRVNVDRLIHLNLSGDLNSTIVEGSVIDNQHGLVNLPAISEA</sequence>
<dbReference type="GeneID" id="9039967"/>
<dbReference type="Proteomes" id="UP000007800">
    <property type="component" value="Unassembled WGS sequence"/>
</dbReference>
<accession>C5LP72</accession>
<dbReference type="AlphaFoldDB" id="C5LP72"/>
<feature type="non-terminal residue" evidence="2">
    <location>
        <position position="411"/>
    </location>
</feature>
<evidence type="ECO:0000259" key="1">
    <source>
        <dbReference type="PROSITE" id="PS50994"/>
    </source>
</evidence>
<dbReference type="PANTHER" id="PTHR37984">
    <property type="entry name" value="PROTEIN CBG26694"/>
    <property type="match status" value="1"/>
</dbReference>
<dbReference type="InterPro" id="IPR041588">
    <property type="entry name" value="Integrase_H2C2"/>
</dbReference>
<keyword evidence="3" id="KW-1185">Reference proteome</keyword>
<dbReference type="InterPro" id="IPR050951">
    <property type="entry name" value="Retrovirus_Pol_polyprotein"/>
</dbReference>
<dbReference type="InterPro" id="IPR036397">
    <property type="entry name" value="RNaseH_sf"/>
</dbReference>
<evidence type="ECO:0000313" key="3">
    <source>
        <dbReference type="Proteomes" id="UP000007800"/>
    </source>
</evidence>
<dbReference type="OrthoDB" id="6116350at2759"/>
<name>C5LP72_PERM5</name>
<dbReference type="Gene3D" id="1.10.340.70">
    <property type="match status" value="1"/>
</dbReference>
<feature type="domain" description="Integrase catalytic" evidence="1">
    <location>
        <begin position="91"/>
        <end position="264"/>
    </location>
</feature>
<organism evidence="3">
    <name type="scientific">Perkinsus marinus (strain ATCC 50983 / TXsc)</name>
    <dbReference type="NCBI Taxonomy" id="423536"/>
    <lineage>
        <taxon>Eukaryota</taxon>
        <taxon>Sar</taxon>
        <taxon>Alveolata</taxon>
        <taxon>Perkinsozoa</taxon>
        <taxon>Perkinsea</taxon>
        <taxon>Perkinsida</taxon>
        <taxon>Perkinsidae</taxon>
        <taxon>Perkinsus</taxon>
    </lineage>
</organism>
<dbReference type="EMBL" id="GG684015">
    <property type="protein sequence ID" value="EER01471.1"/>
    <property type="molecule type" value="Genomic_DNA"/>
</dbReference>
<dbReference type="PROSITE" id="PS50994">
    <property type="entry name" value="INTEGRASE"/>
    <property type="match status" value="1"/>
</dbReference>
<protein>
    <submittedName>
        <fullName evidence="2">Retrovirus polyprotein, putative</fullName>
    </submittedName>
</protein>
<dbReference type="RefSeq" id="XP_002768753.1">
    <property type="nucleotide sequence ID" value="XM_002768707.1"/>
</dbReference>
<dbReference type="OMA" id="EVICHHG"/>
<dbReference type="InterPro" id="IPR001584">
    <property type="entry name" value="Integrase_cat-core"/>
</dbReference>
<dbReference type="InterPro" id="IPR012337">
    <property type="entry name" value="RNaseH-like_sf"/>
</dbReference>
<evidence type="ECO:0000313" key="2">
    <source>
        <dbReference type="EMBL" id="EER01471.1"/>
    </source>
</evidence>
<gene>
    <name evidence="2" type="ORF">Pmar_PMAR000516</name>
</gene>
<dbReference type="SUPFAM" id="SSF53098">
    <property type="entry name" value="Ribonuclease H-like"/>
    <property type="match status" value="1"/>
</dbReference>